<dbReference type="Pfam" id="PF03473">
    <property type="entry name" value="MOSC"/>
    <property type="match status" value="1"/>
</dbReference>
<dbReference type="InterPro" id="IPR052716">
    <property type="entry name" value="MOSC_domain"/>
</dbReference>
<dbReference type="GO" id="GO:0030151">
    <property type="term" value="F:molybdenum ion binding"/>
    <property type="evidence" value="ECO:0007669"/>
    <property type="project" value="InterPro"/>
</dbReference>
<gene>
    <name evidence="2" type="ORF">ERS852568_01722</name>
</gene>
<evidence type="ECO:0000313" key="2">
    <source>
        <dbReference type="EMBL" id="CUQ06068.1"/>
    </source>
</evidence>
<accession>A0A174TDR0</accession>
<dbReference type="AlphaFoldDB" id="A0A174TDR0"/>
<dbReference type="InterPro" id="IPR011037">
    <property type="entry name" value="Pyrv_Knase-like_insert_dom_sf"/>
</dbReference>
<dbReference type="Proteomes" id="UP000095563">
    <property type="component" value="Unassembled WGS sequence"/>
</dbReference>
<dbReference type="Gene3D" id="2.40.33.20">
    <property type="entry name" value="PK beta-barrel domain-like"/>
    <property type="match status" value="1"/>
</dbReference>
<name>A0A174TDR0_9CLOT</name>
<dbReference type="InterPro" id="IPR005302">
    <property type="entry name" value="MoCF_Sase_C"/>
</dbReference>
<protein>
    <submittedName>
        <fullName evidence="2">MOSC domain-containing protein</fullName>
    </submittedName>
</protein>
<feature type="domain" description="MOSC" evidence="1">
    <location>
        <begin position="18"/>
        <end position="142"/>
    </location>
</feature>
<organism evidence="2 3">
    <name type="scientific">Clostridium baratii</name>
    <dbReference type="NCBI Taxonomy" id="1561"/>
    <lineage>
        <taxon>Bacteria</taxon>
        <taxon>Bacillati</taxon>
        <taxon>Bacillota</taxon>
        <taxon>Clostridia</taxon>
        <taxon>Eubacteriales</taxon>
        <taxon>Clostridiaceae</taxon>
        <taxon>Clostridium</taxon>
    </lineage>
</organism>
<dbReference type="EMBL" id="CZBO01000003">
    <property type="protein sequence ID" value="CUQ06068.1"/>
    <property type="molecule type" value="Genomic_DNA"/>
</dbReference>
<dbReference type="PANTHER" id="PTHR36930:SF1">
    <property type="entry name" value="MOSC DOMAIN-CONTAINING PROTEIN"/>
    <property type="match status" value="1"/>
</dbReference>
<reference evidence="2 3" key="1">
    <citation type="submission" date="2015-09" db="EMBL/GenBank/DDBJ databases">
        <authorList>
            <consortium name="Pathogen Informatics"/>
        </authorList>
    </citation>
    <scope>NUCLEOTIDE SEQUENCE [LARGE SCALE GENOMIC DNA]</scope>
    <source>
        <strain evidence="2 3">2789STDY5834956</strain>
    </source>
</reference>
<dbReference type="SUPFAM" id="SSF50800">
    <property type="entry name" value="PK beta-barrel domain-like"/>
    <property type="match status" value="1"/>
</dbReference>
<dbReference type="PANTHER" id="PTHR36930">
    <property type="entry name" value="METAL-SULFUR CLUSTER BIOSYNTHESIS PROTEINS YUAD-RELATED"/>
    <property type="match status" value="1"/>
</dbReference>
<dbReference type="RefSeq" id="WP_055207634.1">
    <property type="nucleotide sequence ID" value="NZ_CZBO01000003.1"/>
</dbReference>
<evidence type="ECO:0000313" key="3">
    <source>
        <dbReference type="Proteomes" id="UP000095563"/>
    </source>
</evidence>
<dbReference type="GO" id="GO:0030170">
    <property type="term" value="F:pyridoxal phosphate binding"/>
    <property type="evidence" value="ECO:0007669"/>
    <property type="project" value="InterPro"/>
</dbReference>
<dbReference type="PROSITE" id="PS51340">
    <property type="entry name" value="MOSC"/>
    <property type="match status" value="1"/>
</dbReference>
<dbReference type="GO" id="GO:0003824">
    <property type="term" value="F:catalytic activity"/>
    <property type="evidence" value="ECO:0007669"/>
    <property type="project" value="InterPro"/>
</dbReference>
<proteinExistence type="predicted"/>
<evidence type="ECO:0000259" key="1">
    <source>
        <dbReference type="PROSITE" id="PS51340"/>
    </source>
</evidence>
<sequence length="142" mass="15743">MAKIAAICMSEKKGTAKVQVDLANFIEEFGIENDAHAGKWHRQVSLLELKKIEEFNKQGGSVKFGDFGENLVIDGIEVDKLEIGQRIQIGDVILEITQIGKKCHNECEIFHRVGKCIMPIHGVFSRVIKGGVIKVNDSAKLI</sequence>